<comment type="subcellular location">
    <subcellularLocation>
        <location evidence="1">Membrane</location>
        <topology evidence="1">Multi-pass membrane protein</topology>
    </subcellularLocation>
</comment>
<feature type="domain" description="EamA" evidence="6">
    <location>
        <begin position="189"/>
        <end position="320"/>
    </location>
</feature>
<dbReference type="RefSeq" id="XP_006820227.1">
    <property type="nucleotide sequence ID" value="XM_006820164.1"/>
</dbReference>
<keyword evidence="2 5" id="KW-0812">Transmembrane</keyword>
<dbReference type="SUPFAM" id="SSF103481">
    <property type="entry name" value="Multidrug resistance efflux transporter EmrE"/>
    <property type="match status" value="2"/>
</dbReference>
<feature type="transmembrane region" description="Helical" evidence="5">
    <location>
        <begin position="68"/>
        <end position="85"/>
    </location>
</feature>
<feature type="transmembrane region" description="Helical" evidence="5">
    <location>
        <begin position="304"/>
        <end position="322"/>
    </location>
</feature>
<evidence type="ECO:0000313" key="8">
    <source>
        <dbReference type="RefSeq" id="XP_006820227.1"/>
    </source>
</evidence>
<evidence type="ECO:0000256" key="4">
    <source>
        <dbReference type="ARBA" id="ARBA00023136"/>
    </source>
</evidence>
<feature type="transmembrane region" description="Helical" evidence="5">
    <location>
        <begin position="38"/>
        <end position="56"/>
    </location>
</feature>
<proteinExistence type="predicted"/>
<dbReference type="Proteomes" id="UP000694865">
    <property type="component" value="Unplaced"/>
</dbReference>
<evidence type="ECO:0000259" key="6">
    <source>
        <dbReference type="Pfam" id="PF00892"/>
    </source>
</evidence>
<dbReference type="PANTHER" id="PTHR22911">
    <property type="entry name" value="ACYL-MALONYL CONDENSING ENZYME-RELATED"/>
    <property type="match status" value="1"/>
</dbReference>
<feature type="transmembrane region" description="Helical" evidence="5">
    <location>
        <begin position="97"/>
        <end position="121"/>
    </location>
</feature>
<feature type="transmembrane region" description="Helical" evidence="5">
    <location>
        <begin position="155"/>
        <end position="175"/>
    </location>
</feature>
<evidence type="ECO:0000256" key="5">
    <source>
        <dbReference type="SAM" id="Phobius"/>
    </source>
</evidence>
<feature type="transmembrane region" description="Helical" evidence="5">
    <location>
        <begin position="276"/>
        <end position="298"/>
    </location>
</feature>
<feature type="transmembrane region" description="Helical" evidence="5">
    <location>
        <begin position="187"/>
        <end position="207"/>
    </location>
</feature>
<name>A0ABM0MJN6_SACKO</name>
<feature type="domain" description="EamA" evidence="6">
    <location>
        <begin position="37"/>
        <end position="169"/>
    </location>
</feature>
<keyword evidence="7" id="KW-1185">Reference proteome</keyword>
<feature type="transmembrane region" description="Helical" evidence="5">
    <location>
        <begin position="219"/>
        <end position="238"/>
    </location>
</feature>
<dbReference type="InterPro" id="IPR000620">
    <property type="entry name" value="EamA_dom"/>
</dbReference>
<evidence type="ECO:0000313" key="7">
    <source>
        <dbReference type="Proteomes" id="UP000694865"/>
    </source>
</evidence>
<evidence type="ECO:0000256" key="1">
    <source>
        <dbReference type="ARBA" id="ARBA00004141"/>
    </source>
</evidence>
<keyword evidence="3 5" id="KW-1133">Transmembrane helix</keyword>
<sequence length="330" mass="35676">MATEEIGGTVPLLDVTNGKGECLAHTNQRKDHAHSHTGVILAFTASGLVSVSFVVSKLVPTVHPFEVVGIRMLLMSICVMPLMLYKNVAFLGSKGITYPWLIVSSLAGSLLVISTFVAINLLPAGNAVVIFSIHPISTAFLSWCILTDSVKWSDFVFGLVSIVGIVAITKPDFLFGHSSYNNTGRSLVGTCVALTAALLTSLLCVGIRKLENRMHTLAVLFYISVSGIVITVTPLYFMDAFSLPASLNEWMYVGVVVICGMLGQVCMITSLQLEKAIYVAIIRTMDIVFAYILEYIWLGNQPEWTGIGGAVLVIISTMSIMGQKIYAEKT</sequence>
<gene>
    <name evidence="8" type="primary">LOC102804419</name>
</gene>
<evidence type="ECO:0000256" key="3">
    <source>
        <dbReference type="ARBA" id="ARBA00022989"/>
    </source>
</evidence>
<dbReference type="PANTHER" id="PTHR22911:SF6">
    <property type="entry name" value="SOLUTE CARRIER FAMILY 35 MEMBER G1"/>
    <property type="match status" value="1"/>
</dbReference>
<dbReference type="Pfam" id="PF00892">
    <property type="entry name" value="EamA"/>
    <property type="match status" value="2"/>
</dbReference>
<organism evidence="7 8">
    <name type="scientific">Saccoglossus kowalevskii</name>
    <name type="common">Acorn worm</name>
    <dbReference type="NCBI Taxonomy" id="10224"/>
    <lineage>
        <taxon>Eukaryota</taxon>
        <taxon>Metazoa</taxon>
        <taxon>Hemichordata</taxon>
        <taxon>Enteropneusta</taxon>
        <taxon>Harrimaniidae</taxon>
        <taxon>Saccoglossus</taxon>
    </lineage>
</organism>
<reference evidence="8" key="1">
    <citation type="submission" date="2025-08" db="UniProtKB">
        <authorList>
            <consortium name="RefSeq"/>
        </authorList>
    </citation>
    <scope>IDENTIFICATION</scope>
    <source>
        <tissue evidence="8">Testes</tissue>
    </source>
</reference>
<protein>
    <submittedName>
        <fullName evidence="8">Solute carrier family 35 member G1-like</fullName>
    </submittedName>
</protein>
<evidence type="ECO:0000256" key="2">
    <source>
        <dbReference type="ARBA" id="ARBA00022692"/>
    </source>
</evidence>
<keyword evidence="4 5" id="KW-0472">Membrane</keyword>
<feature type="transmembrane region" description="Helical" evidence="5">
    <location>
        <begin position="250"/>
        <end position="269"/>
    </location>
</feature>
<accession>A0ABM0MJN6</accession>
<dbReference type="GeneID" id="102804419"/>
<dbReference type="InterPro" id="IPR037185">
    <property type="entry name" value="EmrE-like"/>
</dbReference>
<feature type="transmembrane region" description="Helical" evidence="5">
    <location>
        <begin position="127"/>
        <end position="146"/>
    </location>
</feature>